<keyword evidence="3" id="KW-1185">Reference proteome</keyword>
<proteinExistence type="predicted"/>
<reference evidence="2 3" key="1">
    <citation type="journal article" date="2016" name="Nat. Commun.">
        <title>Ectomycorrhizal ecology is imprinted in the genome of the dominant symbiotic fungus Cenococcum geophilum.</title>
        <authorList>
            <consortium name="DOE Joint Genome Institute"/>
            <person name="Peter M."/>
            <person name="Kohler A."/>
            <person name="Ohm R.A."/>
            <person name="Kuo A."/>
            <person name="Krutzmann J."/>
            <person name="Morin E."/>
            <person name="Arend M."/>
            <person name="Barry K.W."/>
            <person name="Binder M."/>
            <person name="Choi C."/>
            <person name="Clum A."/>
            <person name="Copeland A."/>
            <person name="Grisel N."/>
            <person name="Haridas S."/>
            <person name="Kipfer T."/>
            <person name="LaButti K."/>
            <person name="Lindquist E."/>
            <person name="Lipzen A."/>
            <person name="Maire R."/>
            <person name="Meier B."/>
            <person name="Mihaltcheva S."/>
            <person name="Molinier V."/>
            <person name="Murat C."/>
            <person name="Poggeler S."/>
            <person name="Quandt C.A."/>
            <person name="Sperisen C."/>
            <person name="Tritt A."/>
            <person name="Tisserant E."/>
            <person name="Crous P.W."/>
            <person name="Henrissat B."/>
            <person name="Nehls U."/>
            <person name="Egli S."/>
            <person name="Spatafora J.W."/>
            <person name="Grigoriev I.V."/>
            <person name="Martin F.M."/>
        </authorList>
    </citation>
    <scope>NUCLEOTIDE SEQUENCE [LARGE SCALE GENOMIC DNA]</scope>
    <source>
        <strain evidence="2 3">CBS 459.81</strain>
    </source>
</reference>
<evidence type="ECO:0000313" key="2">
    <source>
        <dbReference type="EMBL" id="OCK79298.1"/>
    </source>
</evidence>
<feature type="region of interest" description="Disordered" evidence="1">
    <location>
        <begin position="55"/>
        <end position="74"/>
    </location>
</feature>
<dbReference type="Proteomes" id="UP000250266">
    <property type="component" value="Unassembled WGS sequence"/>
</dbReference>
<accession>A0A8E2E8Q4</accession>
<organism evidence="2 3">
    <name type="scientific">Lepidopterella palustris CBS 459.81</name>
    <dbReference type="NCBI Taxonomy" id="1314670"/>
    <lineage>
        <taxon>Eukaryota</taxon>
        <taxon>Fungi</taxon>
        <taxon>Dikarya</taxon>
        <taxon>Ascomycota</taxon>
        <taxon>Pezizomycotina</taxon>
        <taxon>Dothideomycetes</taxon>
        <taxon>Pleosporomycetidae</taxon>
        <taxon>Mytilinidiales</taxon>
        <taxon>Argynnaceae</taxon>
        <taxon>Lepidopterella</taxon>
    </lineage>
</organism>
<name>A0A8E2E8Q4_9PEZI</name>
<gene>
    <name evidence="2" type="ORF">K432DRAFT_394019</name>
</gene>
<dbReference type="AlphaFoldDB" id="A0A8E2E8Q4"/>
<evidence type="ECO:0000256" key="1">
    <source>
        <dbReference type="SAM" id="MobiDB-lite"/>
    </source>
</evidence>
<dbReference type="OrthoDB" id="408631at2759"/>
<sequence length="122" mass="13429">MLWRRGPCGWQHESCKARLPFNTPAASENNPGLYLGCDDIFSSADHCLPRGTLTGYKLTSPGMKPSEDPRNRSPAPVFMGVFDLLRGVSVEYAHKVGGIRNEGALESLRDYDVWTATDDGVE</sequence>
<protein>
    <submittedName>
        <fullName evidence="2">Uncharacterized protein</fullName>
    </submittedName>
</protein>
<evidence type="ECO:0000313" key="3">
    <source>
        <dbReference type="Proteomes" id="UP000250266"/>
    </source>
</evidence>
<dbReference type="EMBL" id="KV745012">
    <property type="protein sequence ID" value="OCK79298.1"/>
    <property type="molecule type" value="Genomic_DNA"/>
</dbReference>